<name>A0ACB8BVX2_9AGAM</name>
<evidence type="ECO:0000313" key="1">
    <source>
        <dbReference type="EMBL" id="KAH7930111.1"/>
    </source>
</evidence>
<protein>
    <submittedName>
        <fullName evidence="1">Uncharacterized protein</fullName>
    </submittedName>
</protein>
<dbReference type="EMBL" id="MU266335">
    <property type="protein sequence ID" value="KAH7930111.1"/>
    <property type="molecule type" value="Genomic_DNA"/>
</dbReference>
<keyword evidence="2" id="KW-1185">Reference proteome</keyword>
<evidence type="ECO:0000313" key="2">
    <source>
        <dbReference type="Proteomes" id="UP000790709"/>
    </source>
</evidence>
<sequence length="376" mass="40358">MARSVALNPTSMPFFPGNSRLSEDDGTGGFGFGVPTPREQDRASVSTLSISPVEHRSVRSSPSPPQDHGGHERYPDPRFRSSPLGMDRQPGSRQIEFDRQYPPRTREMSKVGSLEALPEGDDTQGSVTTDSGAHTPGHSSPFFSAVVQQARARNSTPPVNISDGPSRASSFNTNGPFTSSSPVSSLDSGSQFAPSNDFLQSLEAQLKASPLIHDILDRLVRCEYSTREIQRDLSDVHRKVTILVERSINNPIAPTSQPEFKDPFAPSASLSGTITGPPLNGPRASFSGNIAPNQSPPGDDITQISQRLNTLTTSVGQLLALQTQQHIQNATSNMSNNQPIGRTTPQVPDLALNQGFPPGQCLVLPIRPCAPGLLVR</sequence>
<accession>A0ACB8BVX2</accession>
<proteinExistence type="predicted"/>
<organism evidence="1 2">
    <name type="scientific">Leucogyrophana mollusca</name>
    <dbReference type="NCBI Taxonomy" id="85980"/>
    <lineage>
        <taxon>Eukaryota</taxon>
        <taxon>Fungi</taxon>
        <taxon>Dikarya</taxon>
        <taxon>Basidiomycota</taxon>
        <taxon>Agaricomycotina</taxon>
        <taxon>Agaricomycetes</taxon>
        <taxon>Agaricomycetidae</taxon>
        <taxon>Boletales</taxon>
        <taxon>Boletales incertae sedis</taxon>
        <taxon>Leucogyrophana</taxon>
    </lineage>
</organism>
<comment type="caution">
    <text evidence="1">The sequence shown here is derived from an EMBL/GenBank/DDBJ whole genome shotgun (WGS) entry which is preliminary data.</text>
</comment>
<reference evidence="1" key="1">
    <citation type="journal article" date="2021" name="New Phytol.">
        <title>Evolutionary innovations through gain and loss of genes in the ectomycorrhizal Boletales.</title>
        <authorList>
            <person name="Wu G."/>
            <person name="Miyauchi S."/>
            <person name="Morin E."/>
            <person name="Kuo A."/>
            <person name="Drula E."/>
            <person name="Varga T."/>
            <person name="Kohler A."/>
            <person name="Feng B."/>
            <person name="Cao Y."/>
            <person name="Lipzen A."/>
            <person name="Daum C."/>
            <person name="Hundley H."/>
            <person name="Pangilinan J."/>
            <person name="Johnson J."/>
            <person name="Barry K."/>
            <person name="LaButti K."/>
            <person name="Ng V."/>
            <person name="Ahrendt S."/>
            <person name="Min B."/>
            <person name="Choi I.G."/>
            <person name="Park H."/>
            <person name="Plett J.M."/>
            <person name="Magnuson J."/>
            <person name="Spatafora J.W."/>
            <person name="Nagy L.G."/>
            <person name="Henrissat B."/>
            <person name="Grigoriev I.V."/>
            <person name="Yang Z.L."/>
            <person name="Xu J."/>
            <person name="Martin F.M."/>
        </authorList>
    </citation>
    <scope>NUCLEOTIDE SEQUENCE</scope>
    <source>
        <strain evidence="1">KUC20120723A-06</strain>
    </source>
</reference>
<dbReference type="Proteomes" id="UP000790709">
    <property type="component" value="Unassembled WGS sequence"/>
</dbReference>
<gene>
    <name evidence="1" type="ORF">BV22DRAFT_90098</name>
</gene>